<dbReference type="GO" id="GO:0006281">
    <property type="term" value="P:DNA repair"/>
    <property type="evidence" value="ECO:0007669"/>
    <property type="project" value="TreeGrafter"/>
</dbReference>
<dbReference type="InterPro" id="IPR006439">
    <property type="entry name" value="HAD-SF_hydro_IA"/>
</dbReference>
<reference evidence="1" key="1">
    <citation type="submission" date="2021-08" db="EMBL/GenBank/DDBJ databases">
        <title>Hoeflea bacterium WL0058 sp. nov., isolated from the sediment.</title>
        <authorList>
            <person name="Wang L."/>
            <person name="Zhang D."/>
        </authorList>
    </citation>
    <scope>NUCLEOTIDE SEQUENCE</scope>
    <source>
        <strain evidence="1">WL0058</strain>
    </source>
</reference>
<dbReference type="SUPFAM" id="SSF56784">
    <property type="entry name" value="HAD-like"/>
    <property type="match status" value="1"/>
</dbReference>
<dbReference type="Proteomes" id="UP001196509">
    <property type="component" value="Unassembled WGS sequence"/>
</dbReference>
<sequence length="220" mass="24284">MKLVLFDCDGTLIDSAHVIHASMEKTFAEEGLAVPELHHTKSIIGLTLDKAFSVLMQEEINDRIVNMVVRYKHHSLTMREEQEVHEPFYDGVWDLLDELRGRDDILLGVVTGKSRRGLDNLLARHGLEKAILTSRTADECPSKPHPAMVLECCRDVGVDAVDTIVVGDAIYDMQMARSAAARAIGVTWGYSTPDELTEAGAHSTISHPSEVLDHLMGVAE</sequence>
<dbReference type="EMBL" id="JAICBX010000001">
    <property type="protein sequence ID" value="MBW8636804.1"/>
    <property type="molecule type" value="Genomic_DNA"/>
</dbReference>
<proteinExistence type="predicted"/>
<dbReference type="SFLD" id="SFLDG01135">
    <property type="entry name" value="C1.5.6:_HAD__Beta-PGM__Phospha"/>
    <property type="match status" value="1"/>
</dbReference>
<gene>
    <name evidence="1" type="ORF">K1W69_06365</name>
</gene>
<comment type="caution">
    <text evidence="1">The sequence shown here is derived from an EMBL/GenBank/DDBJ whole genome shotgun (WGS) entry which is preliminary data.</text>
</comment>
<dbReference type="Gene3D" id="1.10.150.240">
    <property type="entry name" value="Putative phosphatase, domain 2"/>
    <property type="match status" value="1"/>
</dbReference>
<evidence type="ECO:0000313" key="1">
    <source>
        <dbReference type="EMBL" id="MBW8636804.1"/>
    </source>
</evidence>
<dbReference type="GO" id="GO:0008967">
    <property type="term" value="F:phosphoglycolate phosphatase activity"/>
    <property type="evidence" value="ECO:0007669"/>
    <property type="project" value="TreeGrafter"/>
</dbReference>
<dbReference type="AlphaFoldDB" id="A0AAE3CZM4"/>
<dbReference type="Pfam" id="PF13419">
    <property type="entry name" value="HAD_2"/>
    <property type="match status" value="1"/>
</dbReference>
<dbReference type="InterPro" id="IPR023198">
    <property type="entry name" value="PGP-like_dom2"/>
</dbReference>
<dbReference type="InterPro" id="IPR023214">
    <property type="entry name" value="HAD_sf"/>
</dbReference>
<organism evidence="1 2">
    <name type="scientific">Flavimaribacter sediminis</name>
    <dbReference type="NCBI Taxonomy" id="2865987"/>
    <lineage>
        <taxon>Bacteria</taxon>
        <taxon>Pseudomonadati</taxon>
        <taxon>Pseudomonadota</taxon>
        <taxon>Alphaproteobacteria</taxon>
        <taxon>Hyphomicrobiales</taxon>
        <taxon>Rhizobiaceae</taxon>
        <taxon>Flavimaribacter</taxon>
    </lineage>
</organism>
<evidence type="ECO:0000313" key="2">
    <source>
        <dbReference type="Proteomes" id="UP001196509"/>
    </source>
</evidence>
<dbReference type="InterPro" id="IPR050155">
    <property type="entry name" value="HAD-like_hydrolase_sf"/>
</dbReference>
<dbReference type="InterPro" id="IPR036412">
    <property type="entry name" value="HAD-like_sf"/>
</dbReference>
<dbReference type="PANTHER" id="PTHR43434">
    <property type="entry name" value="PHOSPHOGLYCOLATE PHOSPHATASE"/>
    <property type="match status" value="1"/>
</dbReference>
<keyword evidence="2" id="KW-1185">Reference proteome</keyword>
<dbReference type="PANTHER" id="PTHR43434:SF24">
    <property type="entry name" value="HYDROLASE-RELATED"/>
    <property type="match status" value="1"/>
</dbReference>
<accession>A0AAE3CZM4</accession>
<dbReference type="NCBIfam" id="TIGR01549">
    <property type="entry name" value="HAD-SF-IA-v1"/>
    <property type="match status" value="1"/>
</dbReference>
<protein>
    <submittedName>
        <fullName evidence="1">HAD-IA family hydrolase</fullName>
    </submittedName>
</protein>
<name>A0AAE3CZM4_9HYPH</name>
<dbReference type="SFLD" id="SFLDG01129">
    <property type="entry name" value="C1.5:_HAD__Beta-PGM__Phosphata"/>
    <property type="match status" value="1"/>
</dbReference>
<dbReference type="Gene3D" id="3.40.50.1000">
    <property type="entry name" value="HAD superfamily/HAD-like"/>
    <property type="match status" value="1"/>
</dbReference>
<dbReference type="RefSeq" id="WP_220227454.1">
    <property type="nucleotide sequence ID" value="NZ_JAICBX010000001.1"/>
</dbReference>
<dbReference type="GO" id="GO:0005829">
    <property type="term" value="C:cytosol"/>
    <property type="evidence" value="ECO:0007669"/>
    <property type="project" value="TreeGrafter"/>
</dbReference>
<dbReference type="SFLD" id="SFLDS00003">
    <property type="entry name" value="Haloacid_Dehalogenase"/>
    <property type="match status" value="1"/>
</dbReference>
<keyword evidence="1" id="KW-0378">Hydrolase</keyword>
<dbReference type="InterPro" id="IPR041492">
    <property type="entry name" value="HAD_2"/>
</dbReference>